<feature type="compositionally biased region" description="Polar residues" evidence="1">
    <location>
        <begin position="34"/>
        <end position="51"/>
    </location>
</feature>
<dbReference type="AlphaFoldDB" id="A0A2P5CPT6"/>
<protein>
    <submittedName>
        <fullName evidence="2">Uncharacterized protein</fullName>
    </submittedName>
</protein>
<sequence length="68" mass="7332">MAGIDSSDGVGKVVKLAGEVRTEMKTSPREVSSFGGSSHRPSFMVSSRDQSVSKQIESSSLPRWISFI</sequence>
<dbReference type="EMBL" id="JXTC01000341">
    <property type="protein sequence ID" value="PON63041.1"/>
    <property type="molecule type" value="Genomic_DNA"/>
</dbReference>
<comment type="caution">
    <text evidence="2">The sequence shown here is derived from an EMBL/GenBank/DDBJ whole genome shotgun (WGS) entry which is preliminary data.</text>
</comment>
<feature type="region of interest" description="Disordered" evidence="1">
    <location>
        <begin position="24"/>
        <end position="51"/>
    </location>
</feature>
<name>A0A2P5CPT6_TREOI</name>
<dbReference type="OrthoDB" id="10492737at2759"/>
<dbReference type="Proteomes" id="UP000237000">
    <property type="component" value="Unassembled WGS sequence"/>
</dbReference>
<evidence type="ECO:0000313" key="3">
    <source>
        <dbReference type="Proteomes" id="UP000237000"/>
    </source>
</evidence>
<reference evidence="3" key="1">
    <citation type="submission" date="2016-06" db="EMBL/GenBank/DDBJ databases">
        <title>Parallel loss of symbiosis genes in relatives of nitrogen-fixing non-legume Parasponia.</title>
        <authorList>
            <person name="Van Velzen R."/>
            <person name="Holmer R."/>
            <person name="Bu F."/>
            <person name="Rutten L."/>
            <person name="Van Zeijl A."/>
            <person name="Liu W."/>
            <person name="Santuari L."/>
            <person name="Cao Q."/>
            <person name="Sharma T."/>
            <person name="Shen D."/>
            <person name="Roswanjaya Y."/>
            <person name="Wardhani T."/>
            <person name="Kalhor M.S."/>
            <person name="Jansen J."/>
            <person name="Van den Hoogen J."/>
            <person name="Gungor B."/>
            <person name="Hartog M."/>
            <person name="Hontelez J."/>
            <person name="Verver J."/>
            <person name="Yang W.-C."/>
            <person name="Schijlen E."/>
            <person name="Repin R."/>
            <person name="Schilthuizen M."/>
            <person name="Schranz E."/>
            <person name="Heidstra R."/>
            <person name="Miyata K."/>
            <person name="Fedorova E."/>
            <person name="Kohlen W."/>
            <person name="Bisseling T."/>
            <person name="Smit S."/>
            <person name="Geurts R."/>
        </authorList>
    </citation>
    <scope>NUCLEOTIDE SEQUENCE [LARGE SCALE GENOMIC DNA]</scope>
    <source>
        <strain evidence="3">cv. RG33-2</strain>
    </source>
</reference>
<accession>A0A2P5CPT6</accession>
<proteinExistence type="predicted"/>
<evidence type="ECO:0000313" key="2">
    <source>
        <dbReference type="EMBL" id="PON63041.1"/>
    </source>
</evidence>
<organism evidence="2 3">
    <name type="scientific">Trema orientale</name>
    <name type="common">Charcoal tree</name>
    <name type="synonym">Celtis orientalis</name>
    <dbReference type="NCBI Taxonomy" id="63057"/>
    <lineage>
        <taxon>Eukaryota</taxon>
        <taxon>Viridiplantae</taxon>
        <taxon>Streptophyta</taxon>
        <taxon>Embryophyta</taxon>
        <taxon>Tracheophyta</taxon>
        <taxon>Spermatophyta</taxon>
        <taxon>Magnoliopsida</taxon>
        <taxon>eudicotyledons</taxon>
        <taxon>Gunneridae</taxon>
        <taxon>Pentapetalae</taxon>
        <taxon>rosids</taxon>
        <taxon>fabids</taxon>
        <taxon>Rosales</taxon>
        <taxon>Cannabaceae</taxon>
        <taxon>Trema</taxon>
    </lineage>
</organism>
<gene>
    <name evidence="2" type="ORF">TorRG33x02_277240</name>
</gene>
<evidence type="ECO:0000256" key="1">
    <source>
        <dbReference type="SAM" id="MobiDB-lite"/>
    </source>
</evidence>
<keyword evidence="3" id="KW-1185">Reference proteome</keyword>
<dbReference type="InParanoid" id="A0A2P5CPT6"/>